<proteinExistence type="predicted"/>
<accession>A0AAE0H790</accession>
<name>A0AAE0H790_9PEZI</name>
<evidence type="ECO:0000313" key="2">
    <source>
        <dbReference type="Proteomes" id="UP001278766"/>
    </source>
</evidence>
<evidence type="ECO:0000313" key="1">
    <source>
        <dbReference type="EMBL" id="KAK3291146.1"/>
    </source>
</evidence>
<protein>
    <submittedName>
        <fullName evidence="1">Uncharacterized protein</fullName>
    </submittedName>
</protein>
<dbReference type="EMBL" id="JAUEPN010000010">
    <property type="protein sequence ID" value="KAK3291146.1"/>
    <property type="molecule type" value="Genomic_DNA"/>
</dbReference>
<gene>
    <name evidence="1" type="ORF">B0H64DRAFT_409916</name>
</gene>
<dbReference type="AlphaFoldDB" id="A0AAE0H790"/>
<organism evidence="1 2">
    <name type="scientific">Chaetomium fimeti</name>
    <dbReference type="NCBI Taxonomy" id="1854472"/>
    <lineage>
        <taxon>Eukaryota</taxon>
        <taxon>Fungi</taxon>
        <taxon>Dikarya</taxon>
        <taxon>Ascomycota</taxon>
        <taxon>Pezizomycotina</taxon>
        <taxon>Sordariomycetes</taxon>
        <taxon>Sordariomycetidae</taxon>
        <taxon>Sordariales</taxon>
        <taxon>Chaetomiaceae</taxon>
        <taxon>Chaetomium</taxon>
    </lineage>
</organism>
<dbReference type="Proteomes" id="UP001278766">
    <property type="component" value="Unassembled WGS sequence"/>
</dbReference>
<reference evidence="1" key="2">
    <citation type="submission" date="2023-06" db="EMBL/GenBank/DDBJ databases">
        <authorList>
            <consortium name="Lawrence Berkeley National Laboratory"/>
            <person name="Haridas S."/>
            <person name="Hensen N."/>
            <person name="Bonometti L."/>
            <person name="Westerberg I."/>
            <person name="Brannstrom I.O."/>
            <person name="Guillou S."/>
            <person name="Cros-Aarteil S."/>
            <person name="Calhoun S."/>
            <person name="Kuo A."/>
            <person name="Mondo S."/>
            <person name="Pangilinan J."/>
            <person name="Riley R."/>
            <person name="Labutti K."/>
            <person name="Andreopoulos B."/>
            <person name="Lipzen A."/>
            <person name="Chen C."/>
            <person name="Yanf M."/>
            <person name="Daum C."/>
            <person name="Ng V."/>
            <person name="Clum A."/>
            <person name="Steindorff A."/>
            <person name="Ohm R."/>
            <person name="Martin F."/>
            <person name="Silar P."/>
            <person name="Natvig D."/>
            <person name="Lalanne C."/>
            <person name="Gautier V."/>
            <person name="Ament-Velasquez S.L."/>
            <person name="Kruys A."/>
            <person name="Hutchinson M.I."/>
            <person name="Powell A.J."/>
            <person name="Barry K."/>
            <person name="Miller A.N."/>
            <person name="Grigoriev I.V."/>
            <person name="Debuchy R."/>
            <person name="Gladieux P."/>
            <person name="Thoren M.H."/>
            <person name="Johannesson H."/>
        </authorList>
    </citation>
    <scope>NUCLEOTIDE SEQUENCE</scope>
    <source>
        <strain evidence="1">CBS 168.71</strain>
    </source>
</reference>
<keyword evidence="2" id="KW-1185">Reference proteome</keyword>
<feature type="non-terminal residue" evidence="1">
    <location>
        <position position="85"/>
    </location>
</feature>
<comment type="caution">
    <text evidence="1">The sequence shown here is derived from an EMBL/GenBank/DDBJ whole genome shotgun (WGS) entry which is preliminary data.</text>
</comment>
<reference evidence="1" key="1">
    <citation type="journal article" date="2023" name="Mol. Phylogenet. Evol.">
        <title>Genome-scale phylogeny and comparative genomics of the fungal order Sordariales.</title>
        <authorList>
            <person name="Hensen N."/>
            <person name="Bonometti L."/>
            <person name="Westerberg I."/>
            <person name="Brannstrom I.O."/>
            <person name="Guillou S."/>
            <person name="Cros-Aarteil S."/>
            <person name="Calhoun S."/>
            <person name="Haridas S."/>
            <person name="Kuo A."/>
            <person name="Mondo S."/>
            <person name="Pangilinan J."/>
            <person name="Riley R."/>
            <person name="LaButti K."/>
            <person name="Andreopoulos B."/>
            <person name="Lipzen A."/>
            <person name="Chen C."/>
            <person name="Yan M."/>
            <person name="Daum C."/>
            <person name="Ng V."/>
            <person name="Clum A."/>
            <person name="Steindorff A."/>
            <person name="Ohm R.A."/>
            <person name="Martin F."/>
            <person name="Silar P."/>
            <person name="Natvig D.O."/>
            <person name="Lalanne C."/>
            <person name="Gautier V."/>
            <person name="Ament-Velasquez S.L."/>
            <person name="Kruys A."/>
            <person name="Hutchinson M.I."/>
            <person name="Powell A.J."/>
            <person name="Barry K."/>
            <person name="Miller A.N."/>
            <person name="Grigoriev I.V."/>
            <person name="Debuchy R."/>
            <person name="Gladieux P."/>
            <person name="Hiltunen Thoren M."/>
            <person name="Johannesson H."/>
        </authorList>
    </citation>
    <scope>NUCLEOTIDE SEQUENCE</scope>
    <source>
        <strain evidence="1">CBS 168.71</strain>
    </source>
</reference>
<dbReference type="GeneID" id="87841702"/>
<dbReference type="RefSeq" id="XP_062654660.1">
    <property type="nucleotide sequence ID" value="XM_062804754.1"/>
</dbReference>
<sequence length="85" mass="9701">MAAFRSGPRLLPVHWIILPFKHSGGLDPKKCGWLRNVVYISSVDFLSVVDGTTMIFPHHSRNFRLSPTLPVRSETSHHYVLLILH</sequence>